<dbReference type="InterPro" id="IPR019874">
    <property type="entry name" value="RF_methyltr_PrmC"/>
</dbReference>
<accession>A0A1I2SS24</accession>
<comment type="catalytic activity">
    <reaction evidence="4 5">
        <text>L-glutaminyl-[peptide chain release factor] + S-adenosyl-L-methionine = N(5)-methyl-L-glutaminyl-[peptide chain release factor] + S-adenosyl-L-homocysteine + H(+)</text>
        <dbReference type="Rhea" id="RHEA:42896"/>
        <dbReference type="Rhea" id="RHEA-COMP:10271"/>
        <dbReference type="Rhea" id="RHEA-COMP:10272"/>
        <dbReference type="ChEBI" id="CHEBI:15378"/>
        <dbReference type="ChEBI" id="CHEBI:30011"/>
        <dbReference type="ChEBI" id="CHEBI:57856"/>
        <dbReference type="ChEBI" id="CHEBI:59789"/>
        <dbReference type="ChEBI" id="CHEBI:61891"/>
        <dbReference type="EC" id="2.1.1.297"/>
    </reaction>
</comment>
<dbReference type="HAMAP" id="MF_02126">
    <property type="entry name" value="RF_methyltr_PrmC"/>
    <property type="match status" value="1"/>
</dbReference>
<organism evidence="8 9">
    <name type="scientific">Corynebacterium spheniscorum</name>
    <dbReference type="NCBI Taxonomy" id="185761"/>
    <lineage>
        <taxon>Bacteria</taxon>
        <taxon>Bacillati</taxon>
        <taxon>Actinomycetota</taxon>
        <taxon>Actinomycetes</taxon>
        <taxon>Mycobacteriales</taxon>
        <taxon>Corynebacteriaceae</taxon>
        <taxon>Corynebacterium</taxon>
    </lineage>
</organism>
<evidence type="ECO:0000259" key="6">
    <source>
        <dbReference type="Pfam" id="PF05175"/>
    </source>
</evidence>
<comment type="caution">
    <text evidence="5">Lacks conserved residue(s) required for the propagation of feature annotation.</text>
</comment>
<sequence>MRLQESLRWAAEQFARAGVPSPEVDAKLIAAELLGIGVPELFFHLQAATPAGFQEMVARRCTREPLQHILGRAHIAGIELQIGPGAFIPRPETEVLIDVALREIKEKQLSEIVDLCSGPGTLALSLAHAAPQTHITGVEVDSRAAQWAIKNRAALGLEDRVDLLVGDATDPATFPAELFGKVEMVVSNPPYVPENPDLEAEVYFDPPHAVFGGDDGMELIPGIIDLAATLLVPGGWFGMEHDESTAQRCVEAAAGTFDQIRTIKDLTGRPRFLIARSKL</sequence>
<name>A0A1I2SS24_9CORY</name>
<dbReference type="Gene3D" id="1.10.8.10">
    <property type="entry name" value="DNA helicase RuvA subunit, C-terminal domain"/>
    <property type="match status" value="1"/>
</dbReference>
<dbReference type="Pfam" id="PF17827">
    <property type="entry name" value="PrmC_N"/>
    <property type="match status" value="1"/>
</dbReference>
<comment type="function">
    <text evidence="5">Methylates the class 1 translation termination release factors RF1/PrfA and RF2/PrfB on the glutamine residue of the universally conserved GGQ motif.</text>
</comment>
<dbReference type="NCBIfam" id="TIGR03534">
    <property type="entry name" value="RF_mod_PrmC"/>
    <property type="match status" value="1"/>
</dbReference>
<keyword evidence="9" id="KW-1185">Reference proteome</keyword>
<dbReference type="OrthoDB" id="9800643at2"/>
<dbReference type="InterPro" id="IPR007848">
    <property type="entry name" value="Small_mtfrase_dom"/>
</dbReference>
<evidence type="ECO:0000256" key="1">
    <source>
        <dbReference type="ARBA" id="ARBA00022603"/>
    </source>
</evidence>
<evidence type="ECO:0000313" key="9">
    <source>
        <dbReference type="Proteomes" id="UP000199065"/>
    </source>
</evidence>
<dbReference type="GO" id="GO:0102559">
    <property type="term" value="F:peptide chain release factor N(5)-glutamine methyltransferase activity"/>
    <property type="evidence" value="ECO:0007669"/>
    <property type="project" value="UniProtKB-EC"/>
</dbReference>
<feature type="binding site" evidence="5">
    <location>
        <position position="188"/>
    </location>
    <ligand>
        <name>S-adenosyl-L-methionine</name>
        <dbReference type="ChEBI" id="CHEBI:59789"/>
    </ligand>
</feature>
<dbReference type="PROSITE" id="PS00092">
    <property type="entry name" value="N6_MTASE"/>
    <property type="match status" value="1"/>
</dbReference>
<dbReference type="Gene3D" id="3.40.50.150">
    <property type="entry name" value="Vaccinia Virus protein VP39"/>
    <property type="match status" value="1"/>
</dbReference>
<keyword evidence="3 5" id="KW-0949">S-adenosyl-L-methionine</keyword>
<dbReference type="PANTHER" id="PTHR18895">
    <property type="entry name" value="HEMK METHYLTRANSFERASE"/>
    <property type="match status" value="1"/>
</dbReference>
<feature type="binding site" evidence="5">
    <location>
        <begin position="188"/>
        <end position="191"/>
    </location>
    <ligand>
        <name>substrate</name>
    </ligand>
</feature>
<evidence type="ECO:0000256" key="5">
    <source>
        <dbReference type="HAMAP-Rule" id="MF_02126"/>
    </source>
</evidence>
<feature type="domain" description="Release factor glutamine methyltransferase N-terminal" evidence="7">
    <location>
        <begin position="6"/>
        <end position="71"/>
    </location>
</feature>
<dbReference type="EC" id="2.1.1.297" evidence="5"/>
<dbReference type="NCBIfam" id="TIGR00536">
    <property type="entry name" value="hemK_fam"/>
    <property type="match status" value="1"/>
</dbReference>
<dbReference type="InterPro" id="IPR040758">
    <property type="entry name" value="PrmC_N"/>
</dbReference>
<evidence type="ECO:0000256" key="4">
    <source>
        <dbReference type="ARBA" id="ARBA00048391"/>
    </source>
</evidence>
<dbReference type="Pfam" id="PF05175">
    <property type="entry name" value="MTS"/>
    <property type="match status" value="1"/>
</dbReference>
<dbReference type="PANTHER" id="PTHR18895:SF74">
    <property type="entry name" value="MTRF1L RELEASE FACTOR GLUTAMINE METHYLTRANSFERASE"/>
    <property type="match status" value="1"/>
</dbReference>
<dbReference type="SUPFAM" id="SSF53335">
    <property type="entry name" value="S-adenosyl-L-methionine-dependent methyltransferases"/>
    <property type="match status" value="1"/>
</dbReference>
<dbReference type="InterPro" id="IPR029063">
    <property type="entry name" value="SAM-dependent_MTases_sf"/>
</dbReference>
<dbReference type="EMBL" id="FOPJ01000005">
    <property type="protein sequence ID" value="SFG52701.1"/>
    <property type="molecule type" value="Genomic_DNA"/>
</dbReference>
<evidence type="ECO:0000259" key="7">
    <source>
        <dbReference type="Pfam" id="PF17827"/>
    </source>
</evidence>
<dbReference type="InterPro" id="IPR004556">
    <property type="entry name" value="HemK-like"/>
</dbReference>
<reference evidence="8 9" key="1">
    <citation type="submission" date="2016-10" db="EMBL/GenBank/DDBJ databases">
        <authorList>
            <person name="de Groot N.N."/>
        </authorList>
    </citation>
    <scope>NUCLEOTIDE SEQUENCE [LARGE SCALE GENOMIC DNA]</scope>
    <source>
        <strain>J11</strain>
        <strain evidence="9">PG 39</strain>
    </source>
</reference>
<dbReference type="AlphaFoldDB" id="A0A1I2SS24"/>
<dbReference type="STRING" id="185761.SAMN05660282_01158"/>
<dbReference type="InterPro" id="IPR002052">
    <property type="entry name" value="DNA_methylase_N6_adenine_CS"/>
</dbReference>
<comment type="similarity">
    <text evidence="5">Belongs to the protein N5-glutamine methyltransferase family. PrmC subfamily.</text>
</comment>
<dbReference type="GO" id="GO:0003676">
    <property type="term" value="F:nucleic acid binding"/>
    <property type="evidence" value="ECO:0007669"/>
    <property type="project" value="InterPro"/>
</dbReference>
<dbReference type="GO" id="GO:0032259">
    <property type="term" value="P:methylation"/>
    <property type="evidence" value="ECO:0007669"/>
    <property type="project" value="UniProtKB-KW"/>
</dbReference>
<dbReference type="InterPro" id="IPR050320">
    <property type="entry name" value="N5-glutamine_MTase"/>
</dbReference>
<proteinExistence type="inferred from homology"/>
<keyword evidence="1 5" id="KW-0489">Methyltransferase</keyword>
<evidence type="ECO:0000256" key="2">
    <source>
        <dbReference type="ARBA" id="ARBA00022679"/>
    </source>
</evidence>
<dbReference type="Proteomes" id="UP000199065">
    <property type="component" value="Unassembled WGS sequence"/>
</dbReference>
<feature type="domain" description="Methyltransferase small" evidence="6">
    <location>
        <begin position="101"/>
        <end position="192"/>
    </location>
</feature>
<protein>
    <recommendedName>
        <fullName evidence="5">Release factor glutamine methyltransferase</fullName>
        <shortName evidence="5">RF MTase</shortName>
        <ecNumber evidence="5">2.1.1.297</ecNumber>
    </recommendedName>
    <alternativeName>
        <fullName evidence="5">N5-glutamine methyltransferase PrmC</fullName>
    </alternativeName>
    <alternativeName>
        <fullName evidence="5">Protein-(glutamine-N5) MTase PrmC</fullName>
    </alternativeName>
    <alternativeName>
        <fullName evidence="5">Protein-glutamine N-methyltransferase PrmC</fullName>
    </alternativeName>
</protein>
<feature type="binding site" evidence="5">
    <location>
        <position position="139"/>
    </location>
    <ligand>
        <name>S-adenosyl-L-methionine</name>
        <dbReference type="ChEBI" id="CHEBI:59789"/>
    </ligand>
</feature>
<dbReference type="RefSeq" id="WP_092285338.1">
    <property type="nucleotide sequence ID" value="NZ_FOPJ01000005.1"/>
</dbReference>
<gene>
    <name evidence="5" type="primary">prmC</name>
    <name evidence="8" type="ORF">SAMN05660282_01158</name>
</gene>
<evidence type="ECO:0000313" key="8">
    <source>
        <dbReference type="EMBL" id="SFG52701.1"/>
    </source>
</evidence>
<dbReference type="CDD" id="cd02440">
    <property type="entry name" value="AdoMet_MTases"/>
    <property type="match status" value="1"/>
</dbReference>
<evidence type="ECO:0000256" key="3">
    <source>
        <dbReference type="ARBA" id="ARBA00022691"/>
    </source>
</evidence>
<keyword evidence="2 5" id="KW-0808">Transferase</keyword>